<reference evidence="1" key="2">
    <citation type="journal article" date="2015" name="Data Brief">
        <title>Shoot transcriptome of the giant reed, Arundo donax.</title>
        <authorList>
            <person name="Barrero R.A."/>
            <person name="Guerrero F.D."/>
            <person name="Moolhuijzen P."/>
            <person name="Goolsby J.A."/>
            <person name="Tidwell J."/>
            <person name="Bellgard S.E."/>
            <person name="Bellgard M.I."/>
        </authorList>
    </citation>
    <scope>NUCLEOTIDE SEQUENCE</scope>
    <source>
        <tissue evidence="1">Shoot tissue taken approximately 20 cm above the soil surface</tissue>
    </source>
</reference>
<dbReference type="PROSITE" id="PS51257">
    <property type="entry name" value="PROKAR_LIPOPROTEIN"/>
    <property type="match status" value="1"/>
</dbReference>
<name>A0A0A9A6B3_ARUDO</name>
<sequence>MKAGCTICNHYSVFGSCLSERKEATAVGLTCLYLYLPY</sequence>
<evidence type="ECO:0000313" key="1">
    <source>
        <dbReference type="EMBL" id="JAD42572.1"/>
    </source>
</evidence>
<dbReference type="EMBL" id="GBRH01255323">
    <property type="protein sequence ID" value="JAD42572.1"/>
    <property type="molecule type" value="Transcribed_RNA"/>
</dbReference>
<protein>
    <submittedName>
        <fullName evidence="1">Uncharacterized protein</fullName>
    </submittedName>
</protein>
<organism evidence="1">
    <name type="scientific">Arundo donax</name>
    <name type="common">Giant reed</name>
    <name type="synonym">Donax arundinaceus</name>
    <dbReference type="NCBI Taxonomy" id="35708"/>
    <lineage>
        <taxon>Eukaryota</taxon>
        <taxon>Viridiplantae</taxon>
        <taxon>Streptophyta</taxon>
        <taxon>Embryophyta</taxon>
        <taxon>Tracheophyta</taxon>
        <taxon>Spermatophyta</taxon>
        <taxon>Magnoliopsida</taxon>
        <taxon>Liliopsida</taxon>
        <taxon>Poales</taxon>
        <taxon>Poaceae</taxon>
        <taxon>PACMAD clade</taxon>
        <taxon>Arundinoideae</taxon>
        <taxon>Arundineae</taxon>
        <taxon>Arundo</taxon>
    </lineage>
</organism>
<accession>A0A0A9A6B3</accession>
<reference evidence="1" key="1">
    <citation type="submission" date="2014-09" db="EMBL/GenBank/DDBJ databases">
        <authorList>
            <person name="Magalhaes I.L.F."/>
            <person name="Oliveira U."/>
            <person name="Santos F.R."/>
            <person name="Vidigal T.H.D.A."/>
            <person name="Brescovit A.D."/>
            <person name="Santos A.J."/>
        </authorList>
    </citation>
    <scope>NUCLEOTIDE SEQUENCE</scope>
    <source>
        <tissue evidence="1">Shoot tissue taken approximately 20 cm above the soil surface</tissue>
    </source>
</reference>
<dbReference type="AlphaFoldDB" id="A0A0A9A6B3"/>
<proteinExistence type="predicted"/>